<sequence length="400" mass="43887">MLAELTYQPPPPPQSTVEPSCAWHGRSNPMASPMAPPRALDPFSHHNLPAPFAFPSTTHECGTRTPGAAHSSAGGTSRNPLVCFQCGGRGHYKSQCPSRPRSGRRGKRSGPAMILEKLLRLHRGLRLVFKSSQARCRGLATGCFAAASKGHRGREGGWRIRREVRRARGLFWWAAGRWDAVTVALGAMVSYASAAEQRPRRFGASAKASRWLVLHCELCGQVDRLTRTAYKTALHLPNSTPTSKLLQLEVHNMIDELVEAHLIRQYSRLSQSETGRQLLQRLQINLVGRTSSQKALGTVLKSKLTAISINDPFLVKGSSELTDAFRGGIPAVSSGFSVDIEELYYSVPHHELLPVVRDFLEDSGAAQSQVLSPFSVDSFLELLAHYLDSTMVDFAGKVFV</sequence>
<dbReference type="EMBL" id="CM023482">
    <property type="protein sequence ID" value="KAH6938888.1"/>
    <property type="molecule type" value="Genomic_DNA"/>
</dbReference>
<gene>
    <name evidence="1" type="ORF">HPB50_014585</name>
</gene>
<name>A0ACB7SVZ6_HYAAI</name>
<accession>A0ACB7SVZ6</accession>
<keyword evidence="2" id="KW-1185">Reference proteome</keyword>
<evidence type="ECO:0000313" key="2">
    <source>
        <dbReference type="Proteomes" id="UP000821845"/>
    </source>
</evidence>
<comment type="caution">
    <text evidence="1">The sequence shown here is derived from an EMBL/GenBank/DDBJ whole genome shotgun (WGS) entry which is preliminary data.</text>
</comment>
<dbReference type="Proteomes" id="UP000821845">
    <property type="component" value="Chromosome 2"/>
</dbReference>
<reference evidence="1" key="1">
    <citation type="submission" date="2020-05" db="EMBL/GenBank/DDBJ databases">
        <title>Large-scale comparative analyses of tick genomes elucidate their genetic diversity and vector capacities.</title>
        <authorList>
            <person name="Jia N."/>
            <person name="Wang J."/>
            <person name="Shi W."/>
            <person name="Du L."/>
            <person name="Sun Y."/>
            <person name="Zhan W."/>
            <person name="Jiang J."/>
            <person name="Wang Q."/>
            <person name="Zhang B."/>
            <person name="Ji P."/>
            <person name="Sakyi L.B."/>
            <person name="Cui X."/>
            <person name="Yuan T."/>
            <person name="Jiang B."/>
            <person name="Yang W."/>
            <person name="Lam T.T.-Y."/>
            <person name="Chang Q."/>
            <person name="Ding S."/>
            <person name="Wang X."/>
            <person name="Zhu J."/>
            <person name="Ruan X."/>
            <person name="Zhao L."/>
            <person name="Wei J."/>
            <person name="Que T."/>
            <person name="Du C."/>
            <person name="Cheng J."/>
            <person name="Dai P."/>
            <person name="Han X."/>
            <person name="Huang E."/>
            <person name="Gao Y."/>
            <person name="Liu J."/>
            <person name="Shao H."/>
            <person name="Ye R."/>
            <person name="Li L."/>
            <person name="Wei W."/>
            <person name="Wang X."/>
            <person name="Wang C."/>
            <person name="Yang T."/>
            <person name="Huo Q."/>
            <person name="Li W."/>
            <person name="Guo W."/>
            <person name="Chen H."/>
            <person name="Zhou L."/>
            <person name="Ni X."/>
            <person name="Tian J."/>
            <person name="Zhou Y."/>
            <person name="Sheng Y."/>
            <person name="Liu T."/>
            <person name="Pan Y."/>
            <person name="Xia L."/>
            <person name="Li J."/>
            <person name="Zhao F."/>
            <person name="Cao W."/>
        </authorList>
    </citation>
    <scope>NUCLEOTIDE SEQUENCE</scope>
    <source>
        <strain evidence="1">Hyas-2018</strain>
    </source>
</reference>
<proteinExistence type="predicted"/>
<organism evidence="1 2">
    <name type="scientific">Hyalomma asiaticum</name>
    <name type="common">Tick</name>
    <dbReference type="NCBI Taxonomy" id="266040"/>
    <lineage>
        <taxon>Eukaryota</taxon>
        <taxon>Metazoa</taxon>
        <taxon>Ecdysozoa</taxon>
        <taxon>Arthropoda</taxon>
        <taxon>Chelicerata</taxon>
        <taxon>Arachnida</taxon>
        <taxon>Acari</taxon>
        <taxon>Parasitiformes</taxon>
        <taxon>Ixodida</taxon>
        <taxon>Ixodoidea</taxon>
        <taxon>Ixodidae</taxon>
        <taxon>Hyalomminae</taxon>
        <taxon>Hyalomma</taxon>
    </lineage>
</organism>
<evidence type="ECO:0000313" key="1">
    <source>
        <dbReference type="EMBL" id="KAH6938888.1"/>
    </source>
</evidence>
<protein>
    <submittedName>
        <fullName evidence="1">Uncharacterized protein</fullName>
    </submittedName>
</protein>